<dbReference type="OrthoDB" id="3213671at2759"/>
<dbReference type="AlphaFoldDB" id="A0A9P5NNT1"/>
<protein>
    <submittedName>
        <fullName evidence="1">Uncharacterized protein</fullName>
    </submittedName>
</protein>
<accession>A0A9P5NNT1</accession>
<evidence type="ECO:0000313" key="1">
    <source>
        <dbReference type="EMBL" id="KAF8903343.1"/>
    </source>
</evidence>
<comment type="caution">
    <text evidence="1">The sequence shown here is derived from an EMBL/GenBank/DDBJ whole genome shotgun (WGS) entry which is preliminary data.</text>
</comment>
<evidence type="ECO:0000313" key="2">
    <source>
        <dbReference type="Proteomes" id="UP000724874"/>
    </source>
</evidence>
<reference evidence="1" key="1">
    <citation type="submission" date="2020-11" db="EMBL/GenBank/DDBJ databases">
        <authorList>
            <consortium name="DOE Joint Genome Institute"/>
            <person name="Ahrendt S."/>
            <person name="Riley R."/>
            <person name="Andreopoulos W."/>
            <person name="LaButti K."/>
            <person name="Pangilinan J."/>
            <person name="Ruiz-duenas F.J."/>
            <person name="Barrasa J.M."/>
            <person name="Sanchez-Garcia M."/>
            <person name="Camarero S."/>
            <person name="Miyauchi S."/>
            <person name="Serrano A."/>
            <person name="Linde D."/>
            <person name="Babiker R."/>
            <person name="Drula E."/>
            <person name="Ayuso-Fernandez I."/>
            <person name="Pacheco R."/>
            <person name="Padilla G."/>
            <person name="Ferreira P."/>
            <person name="Barriuso J."/>
            <person name="Kellner H."/>
            <person name="Castanera R."/>
            <person name="Alfaro M."/>
            <person name="Ramirez L."/>
            <person name="Pisabarro A.G."/>
            <person name="Kuo A."/>
            <person name="Tritt A."/>
            <person name="Lipzen A."/>
            <person name="He G."/>
            <person name="Yan M."/>
            <person name="Ng V."/>
            <person name="Cullen D."/>
            <person name="Martin F."/>
            <person name="Rosso M.-N."/>
            <person name="Henrissat B."/>
            <person name="Hibbett D."/>
            <person name="Martinez A.T."/>
            <person name="Grigoriev I.V."/>
        </authorList>
    </citation>
    <scope>NUCLEOTIDE SEQUENCE</scope>
    <source>
        <strain evidence="1">AH 44721</strain>
    </source>
</reference>
<sequence length="111" mass="11870">MRGMIICSSFKKTSVAGHLTIPSPQLIAAAVAAFNQNNSRRRTGGRPQLNSKYIPAITMAGSAPIFCRIPVTTTLLTALTTDTYPAEETVVLRYVPPVPNPETHRISGCGS</sequence>
<dbReference type="EMBL" id="JADNYJ010000031">
    <property type="protein sequence ID" value="KAF8903343.1"/>
    <property type="molecule type" value="Genomic_DNA"/>
</dbReference>
<gene>
    <name evidence="1" type="ORF">CPB84DRAFT_1774614</name>
</gene>
<proteinExistence type="predicted"/>
<organism evidence="1 2">
    <name type="scientific">Gymnopilus junonius</name>
    <name type="common">Spectacular rustgill mushroom</name>
    <name type="synonym">Gymnopilus spectabilis subsp. junonius</name>
    <dbReference type="NCBI Taxonomy" id="109634"/>
    <lineage>
        <taxon>Eukaryota</taxon>
        <taxon>Fungi</taxon>
        <taxon>Dikarya</taxon>
        <taxon>Basidiomycota</taxon>
        <taxon>Agaricomycotina</taxon>
        <taxon>Agaricomycetes</taxon>
        <taxon>Agaricomycetidae</taxon>
        <taxon>Agaricales</taxon>
        <taxon>Agaricineae</taxon>
        <taxon>Hymenogastraceae</taxon>
        <taxon>Gymnopilus</taxon>
    </lineage>
</organism>
<dbReference type="Proteomes" id="UP000724874">
    <property type="component" value="Unassembled WGS sequence"/>
</dbReference>
<name>A0A9P5NNT1_GYMJU</name>
<keyword evidence="2" id="KW-1185">Reference proteome</keyword>